<proteinExistence type="predicted"/>
<dbReference type="EMBL" id="UINC01094551">
    <property type="protein sequence ID" value="SVC49883.1"/>
    <property type="molecule type" value="Genomic_DNA"/>
</dbReference>
<name>A0A382MLM2_9ZZZZ</name>
<gene>
    <name evidence="1" type="ORF">METZ01_LOCUS302737</name>
</gene>
<sequence length="34" mass="3855">MRFSYRLAVLEATQETFNFVAVGGSRHGLSPYLH</sequence>
<reference evidence="1" key="1">
    <citation type="submission" date="2018-05" db="EMBL/GenBank/DDBJ databases">
        <authorList>
            <person name="Lanie J.A."/>
            <person name="Ng W.-L."/>
            <person name="Kazmierczak K.M."/>
            <person name="Andrzejewski T.M."/>
            <person name="Davidsen T.M."/>
            <person name="Wayne K.J."/>
            <person name="Tettelin H."/>
            <person name="Glass J.I."/>
            <person name="Rusch D."/>
            <person name="Podicherti R."/>
            <person name="Tsui H.-C.T."/>
            <person name="Winkler M.E."/>
        </authorList>
    </citation>
    <scope>NUCLEOTIDE SEQUENCE</scope>
</reference>
<protein>
    <submittedName>
        <fullName evidence="1">Uncharacterized protein</fullName>
    </submittedName>
</protein>
<dbReference type="AlphaFoldDB" id="A0A382MLM2"/>
<evidence type="ECO:0000313" key="1">
    <source>
        <dbReference type="EMBL" id="SVC49883.1"/>
    </source>
</evidence>
<feature type="non-terminal residue" evidence="1">
    <location>
        <position position="34"/>
    </location>
</feature>
<organism evidence="1">
    <name type="scientific">marine metagenome</name>
    <dbReference type="NCBI Taxonomy" id="408172"/>
    <lineage>
        <taxon>unclassified sequences</taxon>
        <taxon>metagenomes</taxon>
        <taxon>ecological metagenomes</taxon>
    </lineage>
</organism>
<accession>A0A382MLM2</accession>